<feature type="region of interest" description="Disordered" evidence="1">
    <location>
        <begin position="495"/>
        <end position="578"/>
    </location>
</feature>
<protein>
    <submittedName>
        <fullName evidence="2">Uncharacterized protein</fullName>
    </submittedName>
</protein>
<feature type="region of interest" description="Disordered" evidence="1">
    <location>
        <begin position="445"/>
        <end position="477"/>
    </location>
</feature>
<proteinExistence type="predicted"/>
<accession>I7MKV4</accession>
<feature type="compositionally biased region" description="Low complexity" evidence="1">
    <location>
        <begin position="445"/>
        <end position="459"/>
    </location>
</feature>
<sequence length="973" mass="113761">MNKICYTQPANLSESLNLNQSDVFYTKDCMSKVMLNNSTRSEQKINNLEQKSFNQAFQDSQLKILATDKQDLQQQISSKIQYIRNNIQDQHKKNLNQKVYSILYGTLPSQDTKKGNQQSKKEAKQNDLQEINQAKLINQYNQQYQQQNSEQIFISKKRQVEQVQLPVIQTRSQLLMQKLLDKQNRQKRSISHNVNNDYNQNNENMQTKKCNTSFLQMQQQNQLNIFPQRIIDKIQDKCGYIVFNQKIQSSSSQGEYLSNEQQENQKNLLNLQDNSQYQVDHQDKLLEIQLNQNELAIDQIISNQRNTNTKKYIHKKAYYNSQIKPYKNQKTNENVIKLKSFTQGIDNFQYSKQTSKTPPKSSELIQEQLENIQKNQENENLLVPQREQNHSNTEKLLNEVRSQSPNLSSIIQIEFPEIKSKITEANENKLTKTPLRNNVIAKKINQQNKQNNLNNNNNNQEEEQLGKQKMSSPNEKSRVVSPFCLYPVLINEQNGGVGDSEETNQNKSASKSQSRVRIKRGTEQIHLKEAFSPKQRSTPHSRRNKALNNEFSRSPKSKNNITPSNNITSNNLNLKSDQSPSNIINIQFDKNLSQSSIESSEVYNFNGIKPKQIQQVKQDLKQNQQGEKKKYFSSNTERNNIYNNNKQIDKKLNDSETAQQNLEFQLKERTLEKNNTFKKPSNQVIVYSSLRKSYSQQKIQQQQSDQNQLNSSENCIKKVKLFFKQNNQIQNNLTLQQKQNQELIKNIQDSTGHNLDLTKNNNLDSAKHNNLDSTKHNNIDSKRTNQDSTKNQYQTKLKNEKKLLQVQDRSIISSVIFQEEKQLDISNKSKSIPIMPNELYQKQKLDKKSDLTIKEISFQKLPLSEKCQQNSPNYLAYKNSQLQNKQITSINLITQQDVQSSICFDKYQINNTTPDLNLEKKKIKQLQKRHKKLDTSKSKQINDFNNLDPWEIEQCQDNYLFSYYNQKFCNEQL</sequence>
<dbReference type="Proteomes" id="UP000009168">
    <property type="component" value="Unassembled WGS sequence"/>
</dbReference>
<evidence type="ECO:0000313" key="3">
    <source>
        <dbReference type="Proteomes" id="UP000009168"/>
    </source>
</evidence>
<reference evidence="3" key="1">
    <citation type="journal article" date="2006" name="PLoS Biol.">
        <title>Macronuclear genome sequence of the ciliate Tetrahymena thermophila, a model eukaryote.</title>
        <authorList>
            <person name="Eisen J.A."/>
            <person name="Coyne R.S."/>
            <person name="Wu M."/>
            <person name="Wu D."/>
            <person name="Thiagarajan M."/>
            <person name="Wortman J.R."/>
            <person name="Badger J.H."/>
            <person name="Ren Q."/>
            <person name="Amedeo P."/>
            <person name="Jones K.M."/>
            <person name="Tallon L.J."/>
            <person name="Delcher A.L."/>
            <person name="Salzberg S.L."/>
            <person name="Silva J.C."/>
            <person name="Haas B.J."/>
            <person name="Majoros W.H."/>
            <person name="Farzad M."/>
            <person name="Carlton J.M."/>
            <person name="Smith R.K. Jr."/>
            <person name="Garg J."/>
            <person name="Pearlman R.E."/>
            <person name="Karrer K.M."/>
            <person name="Sun L."/>
            <person name="Manning G."/>
            <person name="Elde N.C."/>
            <person name="Turkewitz A.P."/>
            <person name="Asai D.J."/>
            <person name="Wilkes D.E."/>
            <person name="Wang Y."/>
            <person name="Cai H."/>
            <person name="Collins K."/>
            <person name="Stewart B.A."/>
            <person name="Lee S.R."/>
            <person name="Wilamowska K."/>
            <person name="Weinberg Z."/>
            <person name="Ruzzo W.L."/>
            <person name="Wloga D."/>
            <person name="Gaertig J."/>
            <person name="Frankel J."/>
            <person name="Tsao C.-C."/>
            <person name="Gorovsky M.A."/>
            <person name="Keeling P.J."/>
            <person name="Waller R.F."/>
            <person name="Patron N.J."/>
            <person name="Cherry J.M."/>
            <person name="Stover N.A."/>
            <person name="Krieger C.J."/>
            <person name="del Toro C."/>
            <person name="Ryder H.F."/>
            <person name="Williamson S.C."/>
            <person name="Barbeau R.A."/>
            <person name="Hamilton E.P."/>
            <person name="Orias E."/>
        </authorList>
    </citation>
    <scope>NUCLEOTIDE SEQUENCE [LARGE SCALE GENOMIC DNA]</scope>
    <source>
        <strain evidence="3">SB210</strain>
    </source>
</reference>
<dbReference type="InParanoid" id="I7MKV4"/>
<name>I7MKV4_TETTS</name>
<feature type="compositionally biased region" description="Basic and acidic residues" evidence="1">
    <location>
        <begin position="765"/>
        <end position="785"/>
    </location>
</feature>
<feature type="region of interest" description="Disordered" evidence="1">
    <location>
        <begin position="764"/>
        <end position="792"/>
    </location>
</feature>
<evidence type="ECO:0000256" key="1">
    <source>
        <dbReference type="SAM" id="MobiDB-lite"/>
    </source>
</evidence>
<dbReference type="RefSeq" id="XP_001020626.1">
    <property type="nucleotide sequence ID" value="XM_001020626.1"/>
</dbReference>
<feature type="compositionally biased region" description="Basic and acidic residues" evidence="1">
    <location>
        <begin position="520"/>
        <end position="531"/>
    </location>
</feature>
<organism evidence="2 3">
    <name type="scientific">Tetrahymena thermophila (strain SB210)</name>
    <dbReference type="NCBI Taxonomy" id="312017"/>
    <lineage>
        <taxon>Eukaryota</taxon>
        <taxon>Sar</taxon>
        <taxon>Alveolata</taxon>
        <taxon>Ciliophora</taxon>
        <taxon>Intramacronucleata</taxon>
        <taxon>Oligohymenophorea</taxon>
        <taxon>Hymenostomatida</taxon>
        <taxon>Tetrahymenina</taxon>
        <taxon>Tetrahymenidae</taxon>
        <taxon>Tetrahymena</taxon>
    </lineage>
</organism>
<evidence type="ECO:0000313" key="2">
    <source>
        <dbReference type="EMBL" id="EAS00381.1"/>
    </source>
</evidence>
<dbReference type="KEGG" id="tet:TTHERM_00219540"/>
<feature type="compositionally biased region" description="Polar residues" evidence="1">
    <location>
        <begin position="503"/>
        <end position="513"/>
    </location>
</feature>
<dbReference type="HOGENOM" id="CLU_305147_0_0_1"/>
<keyword evidence="3" id="KW-1185">Reference proteome</keyword>
<dbReference type="GeneID" id="7839472"/>
<gene>
    <name evidence="2" type="ORF">TTHERM_00219540</name>
</gene>
<dbReference type="AlphaFoldDB" id="I7MKV4"/>
<feature type="compositionally biased region" description="Low complexity" evidence="1">
    <location>
        <begin position="557"/>
        <end position="576"/>
    </location>
</feature>
<dbReference type="EMBL" id="GG662621">
    <property type="protein sequence ID" value="EAS00381.1"/>
    <property type="molecule type" value="Genomic_DNA"/>
</dbReference>